<dbReference type="PANTHER" id="PTHR46890:SF48">
    <property type="entry name" value="RNA-DIRECTED DNA POLYMERASE"/>
    <property type="match status" value="1"/>
</dbReference>
<dbReference type="InterPro" id="IPR000477">
    <property type="entry name" value="RT_dom"/>
</dbReference>
<evidence type="ECO:0000313" key="2">
    <source>
        <dbReference type="EMBL" id="KAK4380914.1"/>
    </source>
</evidence>
<keyword evidence="3" id="KW-1185">Reference proteome</keyword>
<dbReference type="InterPro" id="IPR052343">
    <property type="entry name" value="Retrotransposon-Effector_Assoc"/>
</dbReference>
<name>A0AAE1T3C1_9LAMI</name>
<feature type="domain" description="Reverse transcriptase" evidence="1">
    <location>
        <begin position="218"/>
        <end position="315"/>
    </location>
</feature>
<dbReference type="Proteomes" id="UP001289374">
    <property type="component" value="Unassembled WGS sequence"/>
</dbReference>
<dbReference type="Pfam" id="PF00078">
    <property type="entry name" value="RVT_1"/>
    <property type="match status" value="1"/>
</dbReference>
<dbReference type="PANTHER" id="PTHR46890">
    <property type="entry name" value="NON-LTR RETROLELEMENT REVERSE TRANSCRIPTASE-LIKE PROTEIN-RELATED"/>
    <property type="match status" value="1"/>
</dbReference>
<dbReference type="InterPro" id="IPR043502">
    <property type="entry name" value="DNA/RNA_pol_sf"/>
</dbReference>
<dbReference type="Gene3D" id="3.60.10.10">
    <property type="entry name" value="Endonuclease/exonuclease/phosphatase"/>
    <property type="match status" value="1"/>
</dbReference>
<dbReference type="InterPro" id="IPR036691">
    <property type="entry name" value="Endo/exonu/phosph_ase_sf"/>
</dbReference>
<proteinExistence type="predicted"/>
<evidence type="ECO:0000259" key="1">
    <source>
        <dbReference type="Pfam" id="PF00078"/>
    </source>
</evidence>
<dbReference type="AlphaFoldDB" id="A0AAE1T3C1"/>
<organism evidence="2 3">
    <name type="scientific">Sesamum angolense</name>
    <dbReference type="NCBI Taxonomy" id="2727404"/>
    <lineage>
        <taxon>Eukaryota</taxon>
        <taxon>Viridiplantae</taxon>
        <taxon>Streptophyta</taxon>
        <taxon>Embryophyta</taxon>
        <taxon>Tracheophyta</taxon>
        <taxon>Spermatophyta</taxon>
        <taxon>Magnoliopsida</taxon>
        <taxon>eudicotyledons</taxon>
        <taxon>Gunneridae</taxon>
        <taxon>Pentapetalae</taxon>
        <taxon>asterids</taxon>
        <taxon>lamiids</taxon>
        <taxon>Lamiales</taxon>
        <taxon>Pedaliaceae</taxon>
        <taxon>Sesamum</taxon>
    </lineage>
</organism>
<accession>A0AAE1T3C1</accession>
<dbReference type="SUPFAM" id="SSF56672">
    <property type="entry name" value="DNA/RNA polymerases"/>
    <property type="match status" value="1"/>
</dbReference>
<dbReference type="SUPFAM" id="SSF56219">
    <property type="entry name" value="DNase I-like"/>
    <property type="match status" value="1"/>
</dbReference>
<protein>
    <recommendedName>
        <fullName evidence="1">Reverse transcriptase domain-containing protein</fullName>
    </recommendedName>
</protein>
<reference evidence="2" key="2">
    <citation type="journal article" date="2024" name="Plant">
        <title>Genomic evolution and insights into agronomic trait innovations of Sesamum species.</title>
        <authorList>
            <person name="Miao H."/>
            <person name="Wang L."/>
            <person name="Qu L."/>
            <person name="Liu H."/>
            <person name="Sun Y."/>
            <person name="Le M."/>
            <person name="Wang Q."/>
            <person name="Wei S."/>
            <person name="Zheng Y."/>
            <person name="Lin W."/>
            <person name="Duan Y."/>
            <person name="Cao H."/>
            <person name="Xiong S."/>
            <person name="Wang X."/>
            <person name="Wei L."/>
            <person name="Li C."/>
            <person name="Ma Q."/>
            <person name="Ju M."/>
            <person name="Zhao R."/>
            <person name="Li G."/>
            <person name="Mu C."/>
            <person name="Tian Q."/>
            <person name="Mei H."/>
            <person name="Zhang T."/>
            <person name="Gao T."/>
            <person name="Zhang H."/>
        </authorList>
    </citation>
    <scope>NUCLEOTIDE SEQUENCE</scope>
    <source>
        <strain evidence="2">K16</strain>
    </source>
</reference>
<evidence type="ECO:0000313" key="3">
    <source>
        <dbReference type="Proteomes" id="UP001289374"/>
    </source>
</evidence>
<reference evidence="2" key="1">
    <citation type="submission" date="2020-06" db="EMBL/GenBank/DDBJ databases">
        <authorList>
            <person name="Li T."/>
            <person name="Hu X."/>
            <person name="Zhang T."/>
            <person name="Song X."/>
            <person name="Zhang H."/>
            <person name="Dai N."/>
            <person name="Sheng W."/>
            <person name="Hou X."/>
            <person name="Wei L."/>
        </authorList>
    </citation>
    <scope>NUCLEOTIDE SEQUENCE</scope>
    <source>
        <strain evidence="2">K16</strain>
        <tissue evidence="2">Leaf</tissue>
    </source>
</reference>
<gene>
    <name evidence="2" type="ORF">Sango_3020500</name>
</gene>
<comment type="caution">
    <text evidence="2">The sequence shown here is derived from an EMBL/GenBank/DDBJ whole genome shotgun (WGS) entry which is preliminary data.</text>
</comment>
<dbReference type="EMBL" id="JACGWL010001002">
    <property type="protein sequence ID" value="KAK4380914.1"/>
    <property type="molecule type" value="Genomic_DNA"/>
</dbReference>
<sequence>MNRGLSLGDVNAIIDTSEACGRAADTTASMNEFLNCILDTGLIHIPFTGSPYTWHNCSEGKRLDRILVNAVWLELWPNSSYICALPSTSDHFPLILNAENRGNAHPLFRFDNFLAKQIGFLDSVTITWRHNITGTAMSQTLTQEEADLISAAVTQTEIKEAIFDIDEDSAPGPDGYTSAFFKAAWPVVGEDISEAVNEFFRTGRLLKQINATLLVLIPKVQMPSQVSDYRSIAYCNVLYKTISKIIVKRMQTILHQLIDYSHNAFVPGRIISDDILLAQELLAGYNQARLPPRCTIKVDLKKAYDTVEWDFLIEGSKCSPVSASLEMQGAKYSEYLLSR</sequence>